<dbReference type="AlphaFoldDB" id="A0A840MQJ1"/>
<dbReference type="SUPFAM" id="SSF53850">
    <property type="entry name" value="Periplasmic binding protein-like II"/>
    <property type="match status" value="1"/>
</dbReference>
<organism evidence="6 7">
    <name type="scientific">Chitinivorax tropicus</name>
    <dbReference type="NCBI Taxonomy" id="714531"/>
    <lineage>
        <taxon>Bacteria</taxon>
        <taxon>Pseudomonadati</taxon>
        <taxon>Pseudomonadota</taxon>
        <taxon>Betaproteobacteria</taxon>
        <taxon>Chitinivorax</taxon>
    </lineage>
</organism>
<dbReference type="PRINTS" id="PR00039">
    <property type="entry name" value="HTHLYSR"/>
</dbReference>
<sequence>MRPDINRLALFVNVAQAGGFTAAADRLGVAKSMVSQQIAQLEAELGVALFARTTRRVTLTEAGETLLSQCEPLLSALLDAVSDIGSGTAVLRGRLKITAPSDYAARVLAPVLARFALKHPDLQLELLATDQQIDLVAEGVDLALRMGALADSNLRAARLGQFAQVPVASPDLVQRVGRPTAPEALADMPWLALTALRAPLSWRFTGQTGQVCAVRLKSVFRANSTGVLLEMARAGLGGVVLPDYMLADDIARGTLIHLVPTWQLPMGGIYVVYPAVRQVPVKVRMLIDHLRQYFT</sequence>
<dbReference type="Gene3D" id="1.10.10.10">
    <property type="entry name" value="Winged helix-like DNA-binding domain superfamily/Winged helix DNA-binding domain"/>
    <property type="match status" value="1"/>
</dbReference>
<dbReference type="Pfam" id="PF03466">
    <property type="entry name" value="LysR_substrate"/>
    <property type="match status" value="1"/>
</dbReference>
<dbReference type="SUPFAM" id="SSF46785">
    <property type="entry name" value="Winged helix' DNA-binding domain"/>
    <property type="match status" value="1"/>
</dbReference>
<dbReference type="InterPro" id="IPR005119">
    <property type="entry name" value="LysR_subst-bd"/>
</dbReference>
<dbReference type="InterPro" id="IPR036390">
    <property type="entry name" value="WH_DNA-bd_sf"/>
</dbReference>
<dbReference type="PROSITE" id="PS50931">
    <property type="entry name" value="HTH_LYSR"/>
    <property type="match status" value="1"/>
</dbReference>
<dbReference type="CDD" id="cd08422">
    <property type="entry name" value="PBP2_CrgA_like"/>
    <property type="match status" value="1"/>
</dbReference>
<evidence type="ECO:0000256" key="3">
    <source>
        <dbReference type="ARBA" id="ARBA00023125"/>
    </source>
</evidence>
<dbReference type="Pfam" id="PF00126">
    <property type="entry name" value="HTH_1"/>
    <property type="match status" value="1"/>
</dbReference>
<dbReference type="FunFam" id="1.10.10.10:FF:000001">
    <property type="entry name" value="LysR family transcriptional regulator"/>
    <property type="match status" value="1"/>
</dbReference>
<evidence type="ECO:0000256" key="2">
    <source>
        <dbReference type="ARBA" id="ARBA00023015"/>
    </source>
</evidence>
<keyword evidence="3 6" id="KW-0238">DNA-binding</keyword>
<dbReference type="RefSeq" id="WP_184037733.1">
    <property type="nucleotide sequence ID" value="NZ_JACHHY010000009.1"/>
</dbReference>
<comment type="similarity">
    <text evidence="1">Belongs to the LysR transcriptional regulatory family.</text>
</comment>
<evidence type="ECO:0000313" key="6">
    <source>
        <dbReference type="EMBL" id="MBB5018443.1"/>
    </source>
</evidence>
<evidence type="ECO:0000313" key="7">
    <source>
        <dbReference type="Proteomes" id="UP000575898"/>
    </source>
</evidence>
<dbReference type="EMBL" id="JACHHY010000009">
    <property type="protein sequence ID" value="MBB5018443.1"/>
    <property type="molecule type" value="Genomic_DNA"/>
</dbReference>
<proteinExistence type="inferred from homology"/>
<name>A0A840MQJ1_9PROT</name>
<dbReference type="InterPro" id="IPR058163">
    <property type="entry name" value="LysR-type_TF_proteobact-type"/>
</dbReference>
<evidence type="ECO:0000256" key="4">
    <source>
        <dbReference type="ARBA" id="ARBA00023163"/>
    </source>
</evidence>
<dbReference type="GO" id="GO:0003700">
    <property type="term" value="F:DNA-binding transcription factor activity"/>
    <property type="evidence" value="ECO:0007669"/>
    <property type="project" value="InterPro"/>
</dbReference>
<dbReference type="PANTHER" id="PTHR30537">
    <property type="entry name" value="HTH-TYPE TRANSCRIPTIONAL REGULATOR"/>
    <property type="match status" value="1"/>
</dbReference>
<keyword evidence="4" id="KW-0804">Transcription</keyword>
<reference evidence="6 7" key="1">
    <citation type="submission" date="2020-08" db="EMBL/GenBank/DDBJ databases">
        <title>Genomic Encyclopedia of Type Strains, Phase IV (KMG-IV): sequencing the most valuable type-strain genomes for metagenomic binning, comparative biology and taxonomic classification.</title>
        <authorList>
            <person name="Goeker M."/>
        </authorList>
    </citation>
    <scope>NUCLEOTIDE SEQUENCE [LARGE SCALE GENOMIC DNA]</scope>
    <source>
        <strain evidence="6 7">DSM 27165</strain>
    </source>
</reference>
<dbReference type="GO" id="GO:0043565">
    <property type="term" value="F:sequence-specific DNA binding"/>
    <property type="evidence" value="ECO:0007669"/>
    <property type="project" value="TreeGrafter"/>
</dbReference>
<protein>
    <submittedName>
        <fullName evidence="6">DNA-binding transcriptional LysR family regulator</fullName>
    </submittedName>
</protein>
<dbReference type="InterPro" id="IPR000847">
    <property type="entry name" value="LysR_HTH_N"/>
</dbReference>
<dbReference type="Proteomes" id="UP000575898">
    <property type="component" value="Unassembled WGS sequence"/>
</dbReference>
<keyword evidence="2" id="KW-0805">Transcription regulation</keyword>
<evidence type="ECO:0000259" key="5">
    <source>
        <dbReference type="PROSITE" id="PS50931"/>
    </source>
</evidence>
<dbReference type="PANTHER" id="PTHR30537:SF66">
    <property type="entry name" value="IRON-REGULATED VIRULENCE REGULATORY PROTEIN IRGB"/>
    <property type="match status" value="1"/>
</dbReference>
<accession>A0A840MQJ1</accession>
<dbReference type="InterPro" id="IPR036388">
    <property type="entry name" value="WH-like_DNA-bd_sf"/>
</dbReference>
<dbReference type="Gene3D" id="3.40.190.290">
    <property type="match status" value="1"/>
</dbReference>
<dbReference type="GO" id="GO:0006351">
    <property type="term" value="P:DNA-templated transcription"/>
    <property type="evidence" value="ECO:0007669"/>
    <property type="project" value="TreeGrafter"/>
</dbReference>
<evidence type="ECO:0000256" key="1">
    <source>
        <dbReference type="ARBA" id="ARBA00009437"/>
    </source>
</evidence>
<feature type="domain" description="HTH lysR-type" evidence="5">
    <location>
        <begin position="3"/>
        <end position="60"/>
    </location>
</feature>
<keyword evidence="7" id="KW-1185">Reference proteome</keyword>
<comment type="caution">
    <text evidence="6">The sequence shown here is derived from an EMBL/GenBank/DDBJ whole genome shotgun (WGS) entry which is preliminary data.</text>
</comment>
<gene>
    <name evidence="6" type="ORF">HNQ59_001732</name>
</gene>